<dbReference type="Gene3D" id="3.40.50.300">
    <property type="entry name" value="P-loop containing nucleotide triphosphate hydrolases"/>
    <property type="match status" value="1"/>
</dbReference>
<organism evidence="10">
    <name type="scientific">Candidatus Berkiella cookevillensis</name>
    <dbReference type="NCBI Taxonomy" id="437022"/>
    <lineage>
        <taxon>Bacteria</taxon>
        <taxon>Pseudomonadati</taxon>
        <taxon>Pseudomonadota</taxon>
        <taxon>Gammaproteobacteria</taxon>
        <taxon>Candidatus Berkiellales</taxon>
        <taxon>Candidatus Berkiellaceae</taxon>
        <taxon>Candidatus Berkiella</taxon>
    </lineage>
</organism>
<feature type="transmembrane region" description="Helical" evidence="8">
    <location>
        <begin position="82"/>
        <end position="103"/>
    </location>
</feature>
<dbReference type="GO" id="GO:0005886">
    <property type="term" value="C:plasma membrane"/>
    <property type="evidence" value="ECO:0007669"/>
    <property type="project" value="UniProtKB-SubCell"/>
</dbReference>
<evidence type="ECO:0000256" key="8">
    <source>
        <dbReference type="SAM" id="Phobius"/>
    </source>
</evidence>
<dbReference type="RefSeq" id="WP_158003178.1">
    <property type="nucleotide sequence ID" value="NZ_LKHV02000001.1"/>
</dbReference>
<keyword evidence="12" id="KW-1185">Reference proteome</keyword>
<comment type="subcellular location">
    <subcellularLocation>
        <location evidence="1">Cell membrane</location>
        <topology evidence="1">Multi-pass membrane protein</topology>
    </subcellularLocation>
</comment>
<keyword evidence="5 10" id="KW-0067">ATP-binding</keyword>
<keyword evidence="4" id="KW-0547">Nucleotide-binding</keyword>
<feature type="transmembrane region" description="Helical" evidence="8">
    <location>
        <begin position="43"/>
        <end position="62"/>
    </location>
</feature>
<protein>
    <submittedName>
        <fullName evidence="11">ATP-binding cassette domain-containing protein</fullName>
    </submittedName>
    <submittedName>
        <fullName evidence="10">Inner membrane ABC transporter ATP-binding protein YddA</fullName>
    </submittedName>
</protein>
<evidence type="ECO:0000259" key="9">
    <source>
        <dbReference type="PROSITE" id="PS50893"/>
    </source>
</evidence>
<dbReference type="Proteomes" id="UP000051494">
    <property type="component" value="Unassembled WGS sequence"/>
</dbReference>
<evidence type="ECO:0000256" key="7">
    <source>
        <dbReference type="ARBA" id="ARBA00023136"/>
    </source>
</evidence>
<dbReference type="STRING" id="437022.CC99x_00159"/>
<dbReference type="SUPFAM" id="SSF52540">
    <property type="entry name" value="P-loop containing nucleoside triphosphate hydrolases"/>
    <property type="match status" value="1"/>
</dbReference>
<dbReference type="PANTHER" id="PTHR11384:SF59">
    <property type="entry name" value="LYSOSOMAL COBALAMIN TRANSPORTER ABCD4"/>
    <property type="match status" value="1"/>
</dbReference>
<feature type="transmembrane region" description="Helical" evidence="8">
    <location>
        <begin position="165"/>
        <end position="186"/>
    </location>
</feature>
<feature type="transmembrane region" description="Helical" evidence="8">
    <location>
        <begin position="192"/>
        <end position="215"/>
    </location>
</feature>
<comment type="caution">
    <text evidence="10">The sequence shown here is derived from an EMBL/GenBank/DDBJ whole genome shotgun (WGS) entry which is preliminary data.</text>
</comment>
<accession>A0A0Q9YQG2</accession>
<evidence type="ECO:0000256" key="1">
    <source>
        <dbReference type="ARBA" id="ARBA00004651"/>
    </source>
</evidence>
<evidence type="ECO:0000313" key="10">
    <source>
        <dbReference type="EMBL" id="KRG19938.1"/>
    </source>
</evidence>
<dbReference type="PANTHER" id="PTHR11384">
    <property type="entry name" value="ATP-BINDING CASSETTE, SUB-FAMILY D MEMBER"/>
    <property type="match status" value="1"/>
</dbReference>
<gene>
    <name evidence="10" type="primary">yddA</name>
    <name evidence="10" type="ORF">CC99x_00159</name>
    <name evidence="11" type="ORF">CC99x_006135</name>
</gene>
<proteinExistence type="predicted"/>
<evidence type="ECO:0000256" key="3">
    <source>
        <dbReference type="ARBA" id="ARBA00022692"/>
    </source>
</evidence>
<dbReference type="GO" id="GO:0140359">
    <property type="term" value="F:ABC-type transporter activity"/>
    <property type="evidence" value="ECO:0007669"/>
    <property type="project" value="InterPro"/>
</dbReference>
<sequence length="597" mass="66206">MSKEESKIKQEDEPIGLSALAKRLYKLYRPYLGFEAKNRKRTLWLSGVVLGNFLLAFALVFVNVSLQSMMGLLMLPGVTYTAFFYAATQFLVAIVGYGAITAIDAWMASALGSSLSHAINKSIEKRWMKSKAYYGSALLPGNNTQTPAKILSQDNAKLNAKVMELFDNFLTTVSNFAVGIVGLYMLSAPLEITLFSLSFALPGYLVVSTVLYALVYNHVINKMGDTLESLQSRQARMEAKVQAQAHHVKTYAEGIAFKNGGNYEHHSLLKTIKQSKVVQSSASKIRAILGFATNLHAEFTSFFAILLCAPNIIAKKLDFSSILEIPYHFQNVVNFFTWKSDNFDEVTECAVSLKRIEKFNAMLGNWEKIQEENASKLHFTEGSNTEISIKNLNLKRPDGSPILTNFSVNIPKGKVTLLQGASGSGKTSILRAAAGLSPYASGEISGLTKKTHFVPSTPYFPLNKSLLAAILYPRKDKATLQEIAKIKALMKELSFKDQTINDLEVVKDWNGPHLSDGEKQRVEIISAIMKQPDILFMDEATSRVDHDAKTNNKGKIEHLLKNHLPNTTILYTDHNPSNGDFCDNKVHLSKTKTRKVA</sequence>
<dbReference type="InterPro" id="IPR050835">
    <property type="entry name" value="ABC_transporter_sub-D"/>
</dbReference>
<evidence type="ECO:0000313" key="11">
    <source>
        <dbReference type="EMBL" id="MCS5708484.1"/>
    </source>
</evidence>
<evidence type="ECO:0000256" key="2">
    <source>
        <dbReference type="ARBA" id="ARBA00022448"/>
    </source>
</evidence>
<evidence type="ECO:0000256" key="5">
    <source>
        <dbReference type="ARBA" id="ARBA00022840"/>
    </source>
</evidence>
<dbReference type="SMART" id="SM00382">
    <property type="entry name" value="AAA"/>
    <property type="match status" value="1"/>
</dbReference>
<evidence type="ECO:0000256" key="4">
    <source>
        <dbReference type="ARBA" id="ARBA00022741"/>
    </source>
</evidence>
<dbReference type="InterPro" id="IPR011527">
    <property type="entry name" value="ABC1_TM_dom"/>
</dbReference>
<keyword evidence="2" id="KW-0813">Transport</keyword>
<dbReference type="OrthoDB" id="9810134at2"/>
<reference evidence="11" key="3">
    <citation type="submission" date="2021-06" db="EMBL/GenBank/DDBJ databases">
        <title>Genomic Description and Analysis of Intracellular Bacteria, Candidatus Berkiella cookevillensis and Candidatus Berkiella aquae.</title>
        <authorList>
            <person name="Kidane D.T."/>
            <person name="Mehari Y.T."/>
            <person name="Rice F.C."/>
            <person name="Arivett B.A."/>
            <person name="Farone A.L."/>
            <person name="Berk S.G."/>
            <person name="Farone M.B."/>
        </authorList>
    </citation>
    <scope>NUCLEOTIDE SEQUENCE</scope>
    <source>
        <strain evidence="11">CC99</strain>
    </source>
</reference>
<dbReference type="Pfam" id="PF00005">
    <property type="entry name" value="ABC_tran"/>
    <property type="match status" value="1"/>
</dbReference>
<reference evidence="11" key="2">
    <citation type="journal article" date="2016" name="Genome Announc.">
        <title>Draft Genome Sequences of Two Novel Amoeba-Resistant Intranuclear Bacteria, 'Candidatus Berkiella cookevillensis' and 'Candidatus Berkiella aquae'.</title>
        <authorList>
            <person name="Mehari Y.T."/>
            <person name="Arivett B.A."/>
            <person name="Farone A.L."/>
            <person name="Gunderson J.H."/>
            <person name="Farone M.B."/>
        </authorList>
    </citation>
    <scope>NUCLEOTIDE SEQUENCE</scope>
    <source>
        <strain evidence="11">CC99</strain>
    </source>
</reference>
<reference evidence="10" key="1">
    <citation type="submission" date="2015-09" db="EMBL/GenBank/DDBJ databases">
        <title>Draft Genome Sequences of Two Novel Amoeba-resistant Intranuclear Bacteria, Candidatus Berkiella cookevillensis and Candidatus Berkiella aquae.</title>
        <authorList>
            <person name="Mehari Y.T."/>
            <person name="Arivett B.A."/>
            <person name="Farone A.L."/>
            <person name="Gunderson J.H."/>
            <person name="Farone M.B."/>
        </authorList>
    </citation>
    <scope>NUCLEOTIDE SEQUENCE [LARGE SCALE GENOMIC DNA]</scope>
    <source>
        <strain evidence="10">CC99</strain>
    </source>
</reference>
<dbReference type="EMBL" id="LKHV02000001">
    <property type="protein sequence ID" value="MCS5708484.1"/>
    <property type="molecule type" value="Genomic_DNA"/>
</dbReference>
<evidence type="ECO:0000313" key="12">
    <source>
        <dbReference type="Proteomes" id="UP000051494"/>
    </source>
</evidence>
<keyword evidence="6 8" id="KW-1133">Transmembrane helix</keyword>
<dbReference type="InterPro" id="IPR027417">
    <property type="entry name" value="P-loop_NTPase"/>
</dbReference>
<dbReference type="SUPFAM" id="SSF90123">
    <property type="entry name" value="ABC transporter transmembrane region"/>
    <property type="match status" value="1"/>
</dbReference>
<dbReference type="GO" id="GO:0005524">
    <property type="term" value="F:ATP binding"/>
    <property type="evidence" value="ECO:0007669"/>
    <property type="project" value="UniProtKB-KW"/>
</dbReference>
<dbReference type="InterPro" id="IPR003593">
    <property type="entry name" value="AAA+_ATPase"/>
</dbReference>
<name>A0A0Q9YQG2_9GAMM</name>
<dbReference type="GO" id="GO:0016887">
    <property type="term" value="F:ATP hydrolysis activity"/>
    <property type="evidence" value="ECO:0007669"/>
    <property type="project" value="InterPro"/>
</dbReference>
<keyword evidence="7 8" id="KW-0472">Membrane</keyword>
<dbReference type="PROSITE" id="PS50893">
    <property type="entry name" value="ABC_TRANSPORTER_2"/>
    <property type="match status" value="1"/>
</dbReference>
<dbReference type="Gene3D" id="1.20.1560.10">
    <property type="entry name" value="ABC transporter type 1, transmembrane domain"/>
    <property type="match status" value="1"/>
</dbReference>
<feature type="domain" description="ABC transporter" evidence="9">
    <location>
        <begin position="387"/>
        <end position="596"/>
    </location>
</feature>
<keyword evidence="3 8" id="KW-0812">Transmembrane</keyword>
<dbReference type="EMBL" id="LKHV01000001">
    <property type="protein sequence ID" value="KRG19938.1"/>
    <property type="molecule type" value="Genomic_DNA"/>
</dbReference>
<dbReference type="AlphaFoldDB" id="A0A0Q9YQG2"/>
<dbReference type="InterPro" id="IPR036640">
    <property type="entry name" value="ABC1_TM_sf"/>
</dbReference>
<evidence type="ECO:0000256" key="6">
    <source>
        <dbReference type="ARBA" id="ARBA00022989"/>
    </source>
</evidence>
<dbReference type="Pfam" id="PF06472">
    <property type="entry name" value="ABC_membrane_2"/>
    <property type="match status" value="1"/>
</dbReference>
<dbReference type="InterPro" id="IPR003439">
    <property type="entry name" value="ABC_transporter-like_ATP-bd"/>
</dbReference>